<evidence type="ECO:0000313" key="1">
    <source>
        <dbReference type="EMBL" id="CAJ1957761.1"/>
    </source>
</evidence>
<sequence length="296" mass="34132">MTLPVGSQSPIHCVLLFPRHEKHIPTEMEELERPCIKPNDLTPMEVKRRTGFRDLPNLLSYASLVCHGDLDQLFTTCSKLTWLEEWLLYFEFKYGRTACRWKDYEKRCKPLQKPLQKVLLEKLSLELGTRDQWRMSAAFEEDARFRDRKWDNYFDPITGERVVMHDAAGIPLPCPSKTELQRALFSDYYGTTSKAGVSNQLCGWIGGMPLMTGRITDSQMIKDLEVLVEQREFSEAILLQMNDSTIYSTKDSETRLRHGGPTMYATNILKRGNDTLHSACIAVIRSGNERSTVRQM</sequence>
<proteinExistence type="predicted"/>
<evidence type="ECO:0000313" key="2">
    <source>
        <dbReference type="Proteomes" id="UP001295423"/>
    </source>
</evidence>
<protein>
    <submittedName>
        <fullName evidence="1">Uncharacterized protein</fullName>
    </submittedName>
</protein>
<keyword evidence="2" id="KW-1185">Reference proteome</keyword>
<dbReference type="AlphaFoldDB" id="A0AAD2JK51"/>
<organism evidence="1 2">
    <name type="scientific">Cylindrotheca closterium</name>
    <dbReference type="NCBI Taxonomy" id="2856"/>
    <lineage>
        <taxon>Eukaryota</taxon>
        <taxon>Sar</taxon>
        <taxon>Stramenopiles</taxon>
        <taxon>Ochrophyta</taxon>
        <taxon>Bacillariophyta</taxon>
        <taxon>Bacillariophyceae</taxon>
        <taxon>Bacillariophycidae</taxon>
        <taxon>Bacillariales</taxon>
        <taxon>Bacillariaceae</taxon>
        <taxon>Cylindrotheca</taxon>
    </lineage>
</organism>
<dbReference type="EMBL" id="CAKOGP040001954">
    <property type="protein sequence ID" value="CAJ1957761.1"/>
    <property type="molecule type" value="Genomic_DNA"/>
</dbReference>
<gene>
    <name evidence="1" type="ORF">CYCCA115_LOCUS16867</name>
</gene>
<accession>A0AAD2JK51</accession>
<name>A0AAD2JK51_9STRA</name>
<comment type="caution">
    <text evidence="1">The sequence shown here is derived from an EMBL/GenBank/DDBJ whole genome shotgun (WGS) entry which is preliminary data.</text>
</comment>
<reference evidence="1" key="1">
    <citation type="submission" date="2023-08" db="EMBL/GenBank/DDBJ databases">
        <authorList>
            <person name="Audoor S."/>
            <person name="Bilcke G."/>
        </authorList>
    </citation>
    <scope>NUCLEOTIDE SEQUENCE</scope>
</reference>
<dbReference type="Proteomes" id="UP001295423">
    <property type="component" value="Unassembled WGS sequence"/>
</dbReference>